<dbReference type="InterPro" id="IPR055517">
    <property type="entry name" value="DUF7091"/>
</dbReference>
<dbReference type="OrthoDB" id="213643at2157"/>
<accession>A0A830ETP5</accession>
<keyword evidence="2" id="KW-1185">Reference proteome</keyword>
<dbReference type="EMBL" id="BMPF01000001">
    <property type="protein sequence ID" value="GGL28713.1"/>
    <property type="molecule type" value="Genomic_DNA"/>
</dbReference>
<gene>
    <name evidence="1" type="ORF">GCM10009037_10440</name>
</gene>
<dbReference type="AlphaFoldDB" id="A0A830ETP5"/>
<proteinExistence type="predicted"/>
<name>A0A830ETP5_9EURY</name>
<comment type="caution">
    <text evidence="1">The sequence shown here is derived from an EMBL/GenBank/DDBJ whole genome shotgun (WGS) entry which is preliminary data.</text>
</comment>
<sequence>MTEDDSGVVDRLARGAGRRYAEAVAAYREGRTSGELPRDDAGRVRIVCRRHAEKRAVALDDGTPACFDADHPACEGCLEDVRDGQVETW</sequence>
<dbReference type="RefSeq" id="WP_188879997.1">
    <property type="nucleotide sequence ID" value="NZ_BMPF01000001.1"/>
</dbReference>
<evidence type="ECO:0000313" key="2">
    <source>
        <dbReference type="Proteomes" id="UP000628840"/>
    </source>
</evidence>
<dbReference type="Pfam" id="PF23367">
    <property type="entry name" value="DUF7091"/>
    <property type="match status" value="1"/>
</dbReference>
<evidence type="ECO:0000313" key="1">
    <source>
        <dbReference type="EMBL" id="GGL28713.1"/>
    </source>
</evidence>
<protein>
    <submittedName>
        <fullName evidence="1">Uncharacterized protein</fullName>
    </submittedName>
</protein>
<dbReference type="Proteomes" id="UP000628840">
    <property type="component" value="Unassembled WGS sequence"/>
</dbReference>
<reference evidence="1 2" key="1">
    <citation type="journal article" date="2019" name="Int. J. Syst. Evol. Microbiol.">
        <title>The Global Catalogue of Microorganisms (GCM) 10K type strain sequencing project: providing services to taxonomists for standard genome sequencing and annotation.</title>
        <authorList>
            <consortium name="The Broad Institute Genomics Platform"/>
            <consortium name="The Broad Institute Genome Sequencing Center for Infectious Disease"/>
            <person name="Wu L."/>
            <person name="Ma J."/>
        </authorList>
    </citation>
    <scope>NUCLEOTIDE SEQUENCE [LARGE SCALE GENOMIC DNA]</scope>
    <source>
        <strain evidence="1 2">JCM 19585</strain>
    </source>
</reference>
<organism evidence="1 2">
    <name type="scientific">Halarchaeum grantii</name>
    <dbReference type="NCBI Taxonomy" id="1193105"/>
    <lineage>
        <taxon>Archaea</taxon>
        <taxon>Methanobacteriati</taxon>
        <taxon>Methanobacteriota</taxon>
        <taxon>Stenosarchaea group</taxon>
        <taxon>Halobacteria</taxon>
        <taxon>Halobacteriales</taxon>
        <taxon>Halobacteriaceae</taxon>
    </lineage>
</organism>